<dbReference type="Pfam" id="PF19845">
    <property type="entry name" value="DUF6320"/>
    <property type="match status" value="1"/>
</dbReference>
<keyword evidence="1" id="KW-0472">Membrane</keyword>
<sequence>MTHCPNCQVELLEATNRCPICQKHLTAETDAVAQSFYPVYHPLKVHTIQRFTFKLTLFIAIAIVTLMIALQVLMGTVYFGANLIGALAIYGFILVNYTIMSRVNTGYKIVVQVAAIAVLLVYIDAANGAYWWSTIAVIPAAIIGAVIAILVIVNVQKMQWNTYIHYLISLLFLALMPVPLIILGIVPWLWLALAASLFAILTLIGVSLLSNKSLKSEFIRRFHF</sequence>
<evidence type="ECO:0008006" key="4">
    <source>
        <dbReference type="Google" id="ProtNLM"/>
    </source>
</evidence>
<accession>A0A5R8QDK3</accession>
<protein>
    <recommendedName>
        <fullName evidence="4">Zinc ribbon domain-containing protein</fullName>
    </recommendedName>
</protein>
<dbReference type="AlphaFoldDB" id="A0A5R8QDK3"/>
<name>A0A5R8QDK3_9FIRM</name>
<evidence type="ECO:0000256" key="1">
    <source>
        <dbReference type="SAM" id="Phobius"/>
    </source>
</evidence>
<feature type="transmembrane region" description="Helical" evidence="1">
    <location>
        <begin position="188"/>
        <end position="210"/>
    </location>
</feature>
<dbReference type="InterPro" id="IPR046283">
    <property type="entry name" value="DUF6320"/>
</dbReference>
<comment type="caution">
    <text evidence="2">The sequence shown here is derived from an EMBL/GenBank/DDBJ whole genome shotgun (WGS) entry which is preliminary data.</text>
</comment>
<dbReference type="EMBL" id="VBWP01000003">
    <property type="protein sequence ID" value="TLG75278.1"/>
    <property type="molecule type" value="Genomic_DNA"/>
</dbReference>
<feature type="transmembrane region" description="Helical" evidence="1">
    <location>
        <begin position="51"/>
        <end position="73"/>
    </location>
</feature>
<dbReference type="Proteomes" id="UP000306912">
    <property type="component" value="Unassembled WGS sequence"/>
</dbReference>
<feature type="transmembrane region" description="Helical" evidence="1">
    <location>
        <begin position="129"/>
        <end position="151"/>
    </location>
</feature>
<dbReference type="OrthoDB" id="2164897at2"/>
<gene>
    <name evidence="2" type="ORF">FEZ08_04320</name>
</gene>
<evidence type="ECO:0000313" key="3">
    <source>
        <dbReference type="Proteomes" id="UP000306912"/>
    </source>
</evidence>
<organism evidence="2 3">
    <name type="scientific">Culicoidibacter larvae</name>
    <dbReference type="NCBI Taxonomy" id="2579976"/>
    <lineage>
        <taxon>Bacteria</taxon>
        <taxon>Bacillati</taxon>
        <taxon>Bacillota</taxon>
        <taxon>Culicoidibacteria</taxon>
        <taxon>Culicoidibacterales</taxon>
        <taxon>Culicoidibacteraceae</taxon>
        <taxon>Culicoidibacter</taxon>
    </lineage>
</organism>
<keyword evidence="3" id="KW-1185">Reference proteome</keyword>
<proteinExistence type="predicted"/>
<feature type="transmembrane region" description="Helical" evidence="1">
    <location>
        <begin position="106"/>
        <end position="123"/>
    </location>
</feature>
<keyword evidence="1" id="KW-0812">Transmembrane</keyword>
<dbReference type="InParanoid" id="A0A5R8QDK3"/>
<dbReference type="RefSeq" id="WP_138190499.1">
    <property type="nucleotide sequence ID" value="NZ_VBWP01000003.1"/>
</dbReference>
<evidence type="ECO:0000313" key="2">
    <source>
        <dbReference type="EMBL" id="TLG75278.1"/>
    </source>
</evidence>
<feature type="transmembrane region" description="Helical" evidence="1">
    <location>
        <begin position="163"/>
        <end position="182"/>
    </location>
</feature>
<feature type="transmembrane region" description="Helical" evidence="1">
    <location>
        <begin position="79"/>
        <end position="99"/>
    </location>
</feature>
<keyword evidence="1" id="KW-1133">Transmembrane helix</keyword>
<reference evidence="2 3" key="1">
    <citation type="submission" date="2019-05" db="EMBL/GenBank/DDBJ databases">
        <title>Culicoidintestinum kansasii gen. nov., sp. nov. from the gastrointestinal tract of the biting midge, Culicoides sonorensis.</title>
        <authorList>
            <person name="Neupane S."/>
            <person name="Ghosh A."/>
            <person name="Gunther S."/>
            <person name="Martin K."/>
            <person name="Zurek L."/>
        </authorList>
    </citation>
    <scope>NUCLEOTIDE SEQUENCE [LARGE SCALE GENOMIC DNA]</scope>
    <source>
        <strain evidence="2 3">CS-1</strain>
    </source>
</reference>